<dbReference type="PROSITE" id="PS51471">
    <property type="entry name" value="FE2OG_OXY"/>
    <property type="match status" value="1"/>
</dbReference>
<dbReference type="Proteomes" id="UP000660262">
    <property type="component" value="Unassembled WGS sequence"/>
</dbReference>
<dbReference type="InterPro" id="IPR051842">
    <property type="entry name" value="uS12_prolyl_hydroxylase"/>
</dbReference>
<name>A0A830HNZ4_9CHLO</name>
<evidence type="ECO:0000256" key="7">
    <source>
        <dbReference type="ARBA" id="ARBA00023004"/>
    </source>
</evidence>
<dbReference type="Pfam" id="PF10637">
    <property type="entry name" value="Ofd1_CTDD"/>
    <property type="match status" value="1"/>
</dbReference>
<feature type="domain" description="Fe2OG dioxygenase" evidence="10">
    <location>
        <begin position="129"/>
        <end position="245"/>
    </location>
</feature>
<dbReference type="Gene3D" id="3.60.130.20">
    <property type="entry name" value="Oxoglutarate/iron-dependent oxygenase, C-terminal degradation domain"/>
    <property type="match status" value="1"/>
</dbReference>
<dbReference type="PANTHER" id="PTHR12117">
    <property type="entry name" value="HISTONE ACETYLTRANSFERASE COMPLEX"/>
    <property type="match status" value="1"/>
</dbReference>
<protein>
    <submittedName>
        <fullName evidence="11">2-oxoglutarate and iron-dependent oxygenase domain containing 1</fullName>
    </submittedName>
</protein>
<evidence type="ECO:0000256" key="4">
    <source>
        <dbReference type="ARBA" id="ARBA00022896"/>
    </source>
</evidence>
<keyword evidence="6" id="KW-0560">Oxidoreductase</keyword>
<dbReference type="AlphaFoldDB" id="A0A830HNZ4"/>
<dbReference type="SMART" id="SM00702">
    <property type="entry name" value="P4Hc"/>
    <property type="match status" value="1"/>
</dbReference>
<proteinExistence type="inferred from homology"/>
<evidence type="ECO:0000256" key="5">
    <source>
        <dbReference type="ARBA" id="ARBA00022964"/>
    </source>
</evidence>
<feature type="region of interest" description="Disordered" evidence="9">
    <location>
        <begin position="1"/>
        <end position="21"/>
    </location>
</feature>
<sequence>MASSHQYTCLSPGLLSPSSSSSLKSASDDVSRYASSYALAQPYKHVQILPLMTPQAASGVRDEIISNLDASLRETDLFKVYQTPDLANLDKDAASSAAPHLLALLEAIYSEEFRAFVSQVTNCGPLRGDKVDVSCNVYANGGHLLCHDDVIGTRRVSFVIYLTDPDEAWEDEDGGALELFPLDTVENNNETQQHPQPSCIPTKRVPPTYNSMVLFQVTPGVSFHAVQEVYAEDKPRLSVSGWFHAATPPPGYDTNATLAQLLEGKGADALAPLAPLTADDNLVELRGVVNDVYLKPETQKQVRDSFDATGGSVELHDFLAPALANRVRAALKAADALDRLGSGRVPEDNAGIRTGWELQGPPHKRRFLEWCGGNGGGDDDDELGAVLGEVKRALASLAFGKLMSALTGDSLPSRARATARRFRAGLDYTVAHHGDLGAEDGEARLEASLTFAGGGEDDDAHETWASGEVGGFTDYVKATIDASSDKKKDDGDEEQEVGPVSKRRRKNDEESDKLAAAAEAAIYKDEDDEDDVLCSHASFNTITIVRRAPNMLRFVKYLSAAAPGSLCDVFVEFDR</sequence>
<feature type="compositionally biased region" description="Low complexity" evidence="9">
    <location>
        <begin position="10"/>
        <end position="21"/>
    </location>
</feature>
<dbReference type="InterPro" id="IPR005123">
    <property type="entry name" value="Oxoglu/Fe-dep_dioxygenase_dom"/>
</dbReference>
<dbReference type="InterPro" id="IPR019601">
    <property type="entry name" value="Oxoglutarate/Fe-dep_Oase_C"/>
</dbReference>
<dbReference type="GO" id="GO:0031543">
    <property type="term" value="F:peptidyl-proline dioxygenase activity"/>
    <property type="evidence" value="ECO:0007669"/>
    <property type="project" value="UniProtKB-ARBA"/>
</dbReference>
<evidence type="ECO:0000256" key="3">
    <source>
        <dbReference type="ARBA" id="ARBA00022723"/>
    </source>
</evidence>
<organism evidence="11 12">
    <name type="scientific">Pycnococcus provasolii</name>
    <dbReference type="NCBI Taxonomy" id="41880"/>
    <lineage>
        <taxon>Eukaryota</taxon>
        <taxon>Viridiplantae</taxon>
        <taxon>Chlorophyta</taxon>
        <taxon>Pseudoscourfieldiophyceae</taxon>
        <taxon>Pseudoscourfieldiales</taxon>
        <taxon>Pycnococcaceae</taxon>
        <taxon>Pycnococcus</taxon>
    </lineage>
</organism>
<dbReference type="GO" id="GO:0031418">
    <property type="term" value="F:L-ascorbic acid binding"/>
    <property type="evidence" value="ECO:0007669"/>
    <property type="project" value="UniProtKB-KW"/>
</dbReference>
<reference evidence="11" key="1">
    <citation type="submission" date="2020-10" db="EMBL/GenBank/DDBJ databases">
        <title>Unveiling of a novel bifunctional photoreceptor, Dualchrome1, isolated from a cosmopolitan green alga.</title>
        <authorList>
            <person name="Suzuki S."/>
            <person name="Kawachi M."/>
        </authorList>
    </citation>
    <scope>NUCLEOTIDE SEQUENCE</scope>
    <source>
        <strain evidence="11">NIES 2893</strain>
    </source>
</reference>
<accession>A0A830HNZ4</accession>
<evidence type="ECO:0000256" key="6">
    <source>
        <dbReference type="ARBA" id="ARBA00023002"/>
    </source>
</evidence>
<dbReference type="InterPro" id="IPR006620">
    <property type="entry name" value="Pro_4_hyd_alph"/>
</dbReference>
<dbReference type="GO" id="GO:0005506">
    <property type="term" value="F:iron ion binding"/>
    <property type="evidence" value="ECO:0007669"/>
    <property type="project" value="InterPro"/>
</dbReference>
<keyword evidence="5" id="KW-0223">Dioxygenase</keyword>
<keyword evidence="12" id="KW-1185">Reference proteome</keyword>
<dbReference type="Pfam" id="PF13661">
    <property type="entry name" value="2OG-FeII_Oxy_4"/>
    <property type="match status" value="1"/>
</dbReference>
<dbReference type="InterPro" id="IPR043044">
    <property type="entry name" value="TPA1/Ofd1_C"/>
</dbReference>
<evidence type="ECO:0000256" key="8">
    <source>
        <dbReference type="ARBA" id="ARBA00047444"/>
    </source>
</evidence>
<dbReference type="PANTHER" id="PTHR12117:SF0">
    <property type="entry name" value="PROLYL 3-HYDROXYLASE OGFOD1"/>
    <property type="match status" value="1"/>
</dbReference>
<keyword evidence="3" id="KW-0479">Metal-binding</keyword>
<comment type="catalytic activity">
    <reaction evidence="8">
        <text>[ribosomal protein uS12]-L-proline + 2-oxoglutarate + O2 = [ribosomal protein uS12]-(3S)-3-hydroxy-L-proline + succinate + CO2</text>
        <dbReference type="Rhea" id="RHEA:54156"/>
        <dbReference type="Rhea" id="RHEA-COMP:13816"/>
        <dbReference type="Rhea" id="RHEA-COMP:13818"/>
        <dbReference type="ChEBI" id="CHEBI:15379"/>
        <dbReference type="ChEBI" id="CHEBI:16526"/>
        <dbReference type="ChEBI" id="CHEBI:16810"/>
        <dbReference type="ChEBI" id="CHEBI:30031"/>
        <dbReference type="ChEBI" id="CHEBI:50342"/>
        <dbReference type="ChEBI" id="CHEBI:85428"/>
    </reaction>
</comment>
<comment type="cofactor">
    <cofactor evidence="1">
        <name>L-ascorbate</name>
        <dbReference type="ChEBI" id="CHEBI:38290"/>
    </cofactor>
</comment>
<evidence type="ECO:0000259" key="10">
    <source>
        <dbReference type="PROSITE" id="PS51471"/>
    </source>
</evidence>
<comment type="similarity">
    <text evidence="2">Belongs to the TPA1 family.</text>
</comment>
<evidence type="ECO:0000313" key="12">
    <source>
        <dbReference type="Proteomes" id="UP000660262"/>
    </source>
</evidence>
<dbReference type="InterPro" id="IPR039558">
    <property type="entry name" value="TPA1/OFD1_N"/>
</dbReference>
<comment type="caution">
    <text evidence="11">The sequence shown here is derived from an EMBL/GenBank/DDBJ whole genome shotgun (WGS) entry which is preliminary data.</text>
</comment>
<dbReference type="Gene3D" id="2.60.120.620">
    <property type="entry name" value="q2cbj1_9rhob like domain"/>
    <property type="match status" value="1"/>
</dbReference>
<dbReference type="EMBL" id="BNJQ01000022">
    <property type="protein sequence ID" value="GHP08894.1"/>
    <property type="molecule type" value="Genomic_DNA"/>
</dbReference>
<evidence type="ECO:0000256" key="1">
    <source>
        <dbReference type="ARBA" id="ARBA00001961"/>
    </source>
</evidence>
<keyword evidence="7" id="KW-0408">Iron</keyword>
<dbReference type="OrthoDB" id="430522at2759"/>
<gene>
    <name evidence="11" type="ORF">PPROV_000763100</name>
</gene>
<feature type="region of interest" description="Disordered" evidence="9">
    <location>
        <begin position="483"/>
        <end position="511"/>
    </location>
</feature>
<evidence type="ECO:0000313" key="11">
    <source>
        <dbReference type="EMBL" id="GHP08894.1"/>
    </source>
</evidence>
<evidence type="ECO:0000256" key="9">
    <source>
        <dbReference type="SAM" id="MobiDB-lite"/>
    </source>
</evidence>
<keyword evidence="4" id="KW-0847">Vitamin C</keyword>
<evidence type="ECO:0000256" key="2">
    <source>
        <dbReference type="ARBA" id="ARBA00007443"/>
    </source>
</evidence>